<name>B0SY53_CAUSK</name>
<dbReference type="SUPFAM" id="SSF56436">
    <property type="entry name" value="C-type lectin-like"/>
    <property type="match status" value="1"/>
</dbReference>
<dbReference type="InterPro" id="IPR016187">
    <property type="entry name" value="CTDL_fold"/>
</dbReference>
<reference evidence="3" key="1">
    <citation type="submission" date="2008-01" db="EMBL/GenBank/DDBJ databases">
        <title>Complete sequence of chromosome of Caulobacter sp. K31.</title>
        <authorList>
            <consortium name="US DOE Joint Genome Institute"/>
            <person name="Copeland A."/>
            <person name="Lucas S."/>
            <person name="Lapidus A."/>
            <person name="Barry K."/>
            <person name="Glavina del Rio T."/>
            <person name="Dalin E."/>
            <person name="Tice H."/>
            <person name="Pitluck S."/>
            <person name="Bruce D."/>
            <person name="Goodwin L."/>
            <person name="Thompson L.S."/>
            <person name="Brettin T."/>
            <person name="Detter J.C."/>
            <person name="Han C."/>
            <person name="Schmutz J."/>
            <person name="Larimer F."/>
            <person name="Land M."/>
            <person name="Hauser L."/>
            <person name="Kyrpides N."/>
            <person name="Kim E."/>
            <person name="Stephens C."/>
            <person name="Richardson P."/>
        </authorList>
    </citation>
    <scope>NUCLEOTIDE SEQUENCE [LARGE SCALE GENOMIC DNA]</scope>
    <source>
        <strain evidence="3">K31</strain>
    </source>
</reference>
<evidence type="ECO:0000259" key="2">
    <source>
        <dbReference type="Pfam" id="PF03781"/>
    </source>
</evidence>
<accession>B0SY53</accession>
<dbReference type="KEGG" id="cak:Caul_2673"/>
<evidence type="ECO:0000313" key="3">
    <source>
        <dbReference type="EMBL" id="ABZ71800.1"/>
    </source>
</evidence>
<dbReference type="Gene3D" id="3.90.1580.10">
    <property type="entry name" value="paralog of FGE (formylglycine-generating enzyme)"/>
    <property type="match status" value="1"/>
</dbReference>
<protein>
    <recommendedName>
        <fullName evidence="2">Sulfatase-modifying factor enzyme-like domain-containing protein</fullName>
    </recommendedName>
</protein>
<dbReference type="GO" id="GO:0120147">
    <property type="term" value="F:formylglycine-generating oxidase activity"/>
    <property type="evidence" value="ECO:0007669"/>
    <property type="project" value="TreeGrafter"/>
</dbReference>
<dbReference type="EMBL" id="CP000927">
    <property type="protein sequence ID" value="ABZ71800.1"/>
    <property type="molecule type" value="Genomic_DNA"/>
</dbReference>
<dbReference type="InterPro" id="IPR005532">
    <property type="entry name" value="SUMF_dom"/>
</dbReference>
<sequence length="351" mass="37709">MGQLIGAARRVLLVGLLALGGCHARPANREAAEPARATCLGDRPVPRPAPDTGGMALIPAGTFEMGAKPIRPEEGPPRLTRVEAFWIDRTEVTNGDFARFVKATGYVTLAERPLDPKAYPGLSGDQLAPSALVFVGSDAPRGADPSQWWRVVRGANWRHPQGPGSSIVGKDFLPVVQVGWEDAMAYARWLGRDLPTEAEWEYAAQGGKGATRFVWGDAPLDARKPQANVWQGVFPAVDTGADGYTSRTAPVGCFSANGYGLHDMAGNVWEWTRDWYRPGLDAAGHDDPGGPGSSMAFDPGDPGVRKHVIKGGSFLCSPDFCYRYRPAARQAGPADTGESHMGFRTVLRARF</sequence>
<feature type="domain" description="Sulfatase-modifying factor enzyme-like" evidence="2">
    <location>
        <begin position="54"/>
        <end position="346"/>
    </location>
</feature>
<feature type="region of interest" description="Disordered" evidence="1">
    <location>
        <begin position="282"/>
        <end position="301"/>
    </location>
</feature>
<gene>
    <name evidence="3" type="ordered locus">Caul_2673</name>
</gene>
<proteinExistence type="predicted"/>
<dbReference type="STRING" id="366602.Caul_2673"/>
<dbReference type="InterPro" id="IPR042095">
    <property type="entry name" value="SUMF_sf"/>
</dbReference>
<evidence type="ECO:0000256" key="1">
    <source>
        <dbReference type="SAM" id="MobiDB-lite"/>
    </source>
</evidence>
<dbReference type="Pfam" id="PF03781">
    <property type="entry name" value="FGE-sulfatase"/>
    <property type="match status" value="1"/>
</dbReference>
<dbReference type="PANTHER" id="PTHR23150:SF19">
    <property type="entry name" value="FORMYLGLYCINE-GENERATING ENZYME"/>
    <property type="match status" value="1"/>
</dbReference>
<dbReference type="PANTHER" id="PTHR23150">
    <property type="entry name" value="SULFATASE MODIFYING FACTOR 1, 2"/>
    <property type="match status" value="1"/>
</dbReference>
<dbReference type="AlphaFoldDB" id="B0SY53"/>
<dbReference type="eggNOG" id="COG1262">
    <property type="taxonomic scope" value="Bacteria"/>
</dbReference>
<dbReference type="HOGENOM" id="CLU_012431_4_0_5"/>
<organism evidence="3">
    <name type="scientific">Caulobacter sp. (strain K31)</name>
    <dbReference type="NCBI Taxonomy" id="366602"/>
    <lineage>
        <taxon>Bacteria</taxon>
        <taxon>Pseudomonadati</taxon>
        <taxon>Pseudomonadota</taxon>
        <taxon>Alphaproteobacteria</taxon>
        <taxon>Caulobacterales</taxon>
        <taxon>Caulobacteraceae</taxon>
        <taxon>Caulobacter</taxon>
    </lineage>
</organism>
<dbReference type="InterPro" id="IPR051043">
    <property type="entry name" value="Sulfatase_Mod_Factor_Kinase"/>
</dbReference>